<gene>
    <name evidence="2" type="ORF">Rmf_00990</name>
</gene>
<evidence type="ECO:0000313" key="3">
    <source>
        <dbReference type="Proteomes" id="UP000831327"/>
    </source>
</evidence>
<dbReference type="EMBL" id="AP025637">
    <property type="protein sequence ID" value="BDG70170.1"/>
    <property type="molecule type" value="Genomic_DNA"/>
</dbReference>
<protein>
    <submittedName>
        <fullName evidence="2">Uncharacterized protein</fullName>
    </submittedName>
</protein>
<keyword evidence="1" id="KW-0472">Membrane</keyword>
<keyword evidence="3" id="KW-1185">Reference proteome</keyword>
<accession>A0ABN6NVX2</accession>
<feature type="transmembrane region" description="Helical" evidence="1">
    <location>
        <begin position="118"/>
        <end position="136"/>
    </location>
</feature>
<reference evidence="2 3" key="1">
    <citation type="journal article" date="2016" name="Microbes Environ.">
        <title>Phylogenetically diverse aerobic anoxygenic phototrophic bacteria isolated from epilithic biofilms in Tama river, Japan.</title>
        <authorList>
            <person name="Hirose S."/>
            <person name="Matsuura K."/>
            <person name="Haruta S."/>
        </authorList>
    </citation>
    <scope>NUCLEOTIDE SEQUENCE [LARGE SCALE GENOMIC DNA]</scope>
    <source>
        <strain evidence="2 3">S08</strain>
    </source>
</reference>
<feature type="transmembrane region" description="Helical" evidence="1">
    <location>
        <begin position="64"/>
        <end position="86"/>
    </location>
</feature>
<dbReference type="Proteomes" id="UP000831327">
    <property type="component" value="Chromosome"/>
</dbReference>
<organism evidence="2 3">
    <name type="scientific">Roseomonas fluvialis</name>
    <dbReference type="NCBI Taxonomy" id="1750527"/>
    <lineage>
        <taxon>Bacteria</taxon>
        <taxon>Pseudomonadati</taxon>
        <taxon>Pseudomonadota</taxon>
        <taxon>Alphaproteobacteria</taxon>
        <taxon>Acetobacterales</taxon>
        <taxon>Roseomonadaceae</taxon>
        <taxon>Roseomonas</taxon>
    </lineage>
</organism>
<proteinExistence type="predicted"/>
<name>A0ABN6NVX2_9PROT</name>
<keyword evidence="1" id="KW-1133">Transmembrane helix</keyword>
<evidence type="ECO:0000313" key="2">
    <source>
        <dbReference type="EMBL" id="BDG70170.1"/>
    </source>
</evidence>
<sequence>MPCCSPPTGIGIMGCAAPDESMPQIRWIPSVLMFVVLKVTPLVLGGAYVAWVERSGRTAGEPDGWVVGGATVVALFLLGLGFRYVLKDRPLTGFDVLMVLALYIGGSASAVLKASWPVGAGFWILAFGAAMGLGAWQPGARAARR</sequence>
<evidence type="ECO:0000256" key="1">
    <source>
        <dbReference type="SAM" id="Phobius"/>
    </source>
</evidence>
<keyword evidence="1" id="KW-0812">Transmembrane</keyword>
<feature type="transmembrane region" description="Helical" evidence="1">
    <location>
        <begin position="31"/>
        <end position="52"/>
    </location>
</feature>